<evidence type="ECO:0000259" key="2">
    <source>
        <dbReference type="Pfam" id="PF20149"/>
    </source>
</evidence>
<dbReference type="EMBL" id="KV417519">
    <property type="protein sequence ID" value="KZP25616.1"/>
    <property type="molecule type" value="Genomic_DNA"/>
</dbReference>
<keyword evidence="4" id="KW-1185">Reference proteome</keyword>
<feature type="compositionally biased region" description="Low complexity" evidence="1">
    <location>
        <begin position="343"/>
        <end position="362"/>
    </location>
</feature>
<evidence type="ECO:0000256" key="1">
    <source>
        <dbReference type="SAM" id="MobiDB-lite"/>
    </source>
</evidence>
<sequence length="717" mass="78339">MTRGATRARARGSGITSTRGESARGRAKEDIKKVPAKGAAHQPAANDPAPSTNAPRPRRDNANIHPGQIINENTQRHRSSAQVKQDKAQAEADTASAIMERENLMKAQVQRLATAEDRIARKDLEYIRSAARPDIREPVLPPKKKSKYRKESESSKQAPENDDGSGGDHLDRTKWVGNEEGTDGAGEGLSDPWDYPGTSAVDSGSDGLGVDDVEDEVNRDDGEEDTDFVMGGKDDEEVERIRDHGSDASASGAEEAPVLSRTGKRQKKQAPERTALHQAVHVARAVPQAMTGKKRKAADDDTEAQSNRAGRTSTKPKMTGLPTGNWKKLVANIARNRDSTHIPSAGPSQSSSSASAQPSAQSELDDQDDFHQSGVLDEDEPDDVIVILTAAQITVKVSFTGDIKQEPNAKSGRKKKPNYTNAHLPFPAARRPYYMNLWKKQLKGTAIDWAGAENDPFGTNHLLDAGVIEEAWKAVYPELESTLDNNESKAAIISVALAVLNSWRSGIGKEGLAGVEDLFKEDDIEPEERQYDTPEKRKAFVKDQLDPSSFNFIYRDPMNKTGKGIFQSELILSVFAYHLKSIAGSRMDYGRPSGALALATAAVERALSFWKTGHFDDTDHAGDRGKKVVLNVDSDNSRAPRSKQKRKTFNEAFCGGPARTWASKAALMTDERWDAIIGDALRFVANGDDDDDSDGNDNGFDSEQGQQDPRNNVIFDW</sequence>
<feature type="compositionally biased region" description="Basic residues" evidence="1">
    <location>
        <begin position="1"/>
        <end position="10"/>
    </location>
</feature>
<feature type="region of interest" description="Disordered" evidence="1">
    <location>
        <begin position="1"/>
        <end position="99"/>
    </location>
</feature>
<organism evidence="3 4">
    <name type="scientific">Athelia psychrophila</name>
    <dbReference type="NCBI Taxonomy" id="1759441"/>
    <lineage>
        <taxon>Eukaryota</taxon>
        <taxon>Fungi</taxon>
        <taxon>Dikarya</taxon>
        <taxon>Basidiomycota</taxon>
        <taxon>Agaricomycotina</taxon>
        <taxon>Agaricomycetes</taxon>
        <taxon>Agaricomycetidae</taxon>
        <taxon>Atheliales</taxon>
        <taxon>Atheliaceae</taxon>
        <taxon>Athelia</taxon>
    </lineage>
</organism>
<feature type="compositionally biased region" description="Low complexity" evidence="1">
    <location>
        <begin position="247"/>
        <end position="256"/>
    </location>
</feature>
<feature type="region of interest" description="Disordered" evidence="1">
    <location>
        <begin position="338"/>
        <end position="378"/>
    </location>
</feature>
<feature type="compositionally biased region" description="Basic and acidic residues" evidence="1">
    <location>
        <begin position="126"/>
        <end position="137"/>
    </location>
</feature>
<feature type="compositionally biased region" description="Acidic residues" evidence="1">
    <location>
        <begin position="209"/>
        <end position="227"/>
    </location>
</feature>
<evidence type="ECO:0000313" key="3">
    <source>
        <dbReference type="EMBL" id="KZP25616.1"/>
    </source>
</evidence>
<reference evidence="3 4" key="1">
    <citation type="journal article" date="2016" name="Mol. Biol. Evol.">
        <title>Comparative Genomics of Early-Diverging Mushroom-Forming Fungi Provides Insights into the Origins of Lignocellulose Decay Capabilities.</title>
        <authorList>
            <person name="Nagy L.G."/>
            <person name="Riley R."/>
            <person name="Tritt A."/>
            <person name="Adam C."/>
            <person name="Daum C."/>
            <person name="Floudas D."/>
            <person name="Sun H."/>
            <person name="Yadav J.S."/>
            <person name="Pangilinan J."/>
            <person name="Larsson K.H."/>
            <person name="Matsuura K."/>
            <person name="Barry K."/>
            <person name="Labutti K."/>
            <person name="Kuo R."/>
            <person name="Ohm R.A."/>
            <person name="Bhattacharya S.S."/>
            <person name="Shirouzu T."/>
            <person name="Yoshinaga Y."/>
            <person name="Martin F.M."/>
            <person name="Grigoriev I.V."/>
            <person name="Hibbett D.S."/>
        </authorList>
    </citation>
    <scope>NUCLEOTIDE SEQUENCE [LARGE SCALE GENOMIC DNA]</scope>
    <source>
        <strain evidence="3 4">CBS 109695</strain>
    </source>
</reference>
<accession>A0A166P1V2</accession>
<feature type="compositionally biased region" description="Basic and acidic residues" evidence="1">
    <location>
        <begin position="21"/>
        <end position="33"/>
    </location>
</feature>
<protein>
    <recommendedName>
        <fullName evidence="2">DUF6532 domain-containing protein</fullName>
    </recommendedName>
</protein>
<feature type="region of interest" description="Disordered" evidence="1">
    <location>
        <begin position="126"/>
        <end position="325"/>
    </location>
</feature>
<dbReference type="OrthoDB" id="2755811at2759"/>
<dbReference type="Pfam" id="PF20149">
    <property type="entry name" value="DUF6532"/>
    <property type="match status" value="1"/>
</dbReference>
<gene>
    <name evidence="3" type="ORF">FIBSPDRAFT_950029</name>
</gene>
<dbReference type="InterPro" id="IPR045341">
    <property type="entry name" value="DUF6532"/>
</dbReference>
<name>A0A166P1V2_9AGAM</name>
<feature type="domain" description="DUF6532" evidence="2">
    <location>
        <begin position="467"/>
        <end position="622"/>
    </location>
</feature>
<feature type="region of interest" description="Disordered" evidence="1">
    <location>
        <begin position="687"/>
        <end position="717"/>
    </location>
</feature>
<dbReference type="AlphaFoldDB" id="A0A166P1V2"/>
<proteinExistence type="predicted"/>
<dbReference type="Proteomes" id="UP000076532">
    <property type="component" value="Unassembled WGS sequence"/>
</dbReference>
<evidence type="ECO:0000313" key="4">
    <source>
        <dbReference type="Proteomes" id="UP000076532"/>
    </source>
</evidence>
<feature type="compositionally biased region" description="Polar residues" evidence="1">
    <location>
        <begin position="304"/>
        <end position="316"/>
    </location>
</feature>